<name>A0ABN3VCM7_9PSEU</name>
<feature type="region of interest" description="Disordered" evidence="1">
    <location>
        <begin position="1"/>
        <end position="62"/>
    </location>
</feature>
<organism evidence="2 3">
    <name type="scientific">Saccharopolyspora taberi</name>
    <dbReference type="NCBI Taxonomy" id="60895"/>
    <lineage>
        <taxon>Bacteria</taxon>
        <taxon>Bacillati</taxon>
        <taxon>Actinomycetota</taxon>
        <taxon>Actinomycetes</taxon>
        <taxon>Pseudonocardiales</taxon>
        <taxon>Pseudonocardiaceae</taxon>
        <taxon>Saccharopolyspora</taxon>
    </lineage>
</organism>
<sequence>MERGSDKHSPMKDDVLEKEQEGRLRGKHPTRAEEALDAEPPADDDPRAESQAERPERADEQR</sequence>
<protein>
    <submittedName>
        <fullName evidence="2">Uncharacterized protein</fullName>
    </submittedName>
</protein>
<dbReference type="Proteomes" id="UP001500979">
    <property type="component" value="Unassembled WGS sequence"/>
</dbReference>
<keyword evidence="3" id="KW-1185">Reference proteome</keyword>
<gene>
    <name evidence="2" type="ORF">GCM10010470_21630</name>
</gene>
<accession>A0ABN3VCM7</accession>
<proteinExistence type="predicted"/>
<feature type="compositionally biased region" description="Basic and acidic residues" evidence="1">
    <location>
        <begin position="1"/>
        <end position="34"/>
    </location>
</feature>
<comment type="caution">
    <text evidence="2">The sequence shown here is derived from an EMBL/GenBank/DDBJ whole genome shotgun (WGS) entry which is preliminary data.</text>
</comment>
<dbReference type="EMBL" id="BAAAUX010000011">
    <property type="protein sequence ID" value="GAA2786913.1"/>
    <property type="molecule type" value="Genomic_DNA"/>
</dbReference>
<evidence type="ECO:0000313" key="3">
    <source>
        <dbReference type="Proteomes" id="UP001500979"/>
    </source>
</evidence>
<evidence type="ECO:0000256" key="1">
    <source>
        <dbReference type="SAM" id="MobiDB-lite"/>
    </source>
</evidence>
<feature type="compositionally biased region" description="Basic and acidic residues" evidence="1">
    <location>
        <begin position="44"/>
        <end position="62"/>
    </location>
</feature>
<evidence type="ECO:0000313" key="2">
    <source>
        <dbReference type="EMBL" id="GAA2786913.1"/>
    </source>
</evidence>
<dbReference type="RefSeq" id="WP_344679435.1">
    <property type="nucleotide sequence ID" value="NZ_BAAAUX010000011.1"/>
</dbReference>
<reference evidence="2 3" key="1">
    <citation type="journal article" date="2019" name="Int. J. Syst. Evol. Microbiol.">
        <title>The Global Catalogue of Microorganisms (GCM) 10K type strain sequencing project: providing services to taxonomists for standard genome sequencing and annotation.</title>
        <authorList>
            <consortium name="The Broad Institute Genomics Platform"/>
            <consortium name="The Broad Institute Genome Sequencing Center for Infectious Disease"/>
            <person name="Wu L."/>
            <person name="Ma J."/>
        </authorList>
    </citation>
    <scope>NUCLEOTIDE SEQUENCE [LARGE SCALE GENOMIC DNA]</scope>
    <source>
        <strain evidence="2 3">JCM 9383</strain>
    </source>
</reference>